<dbReference type="FunFam" id="2.10.25.10:FF:000117">
    <property type="entry name" value="Delta-like protein"/>
    <property type="match status" value="1"/>
</dbReference>
<feature type="disulfide bond" evidence="13">
    <location>
        <begin position="798"/>
        <end position="807"/>
    </location>
</feature>
<dbReference type="PROSITE" id="PS01187">
    <property type="entry name" value="EGF_CA"/>
    <property type="match status" value="3"/>
</dbReference>
<feature type="disulfide bond" evidence="13">
    <location>
        <begin position="397"/>
        <end position="406"/>
    </location>
</feature>
<feature type="region of interest" description="Disordered" evidence="16">
    <location>
        <begin position="999"/>
        <end position="1021"/>
    </location>
</feature>
<evidence type="ECO:0000256" key="2">
    <source>
        <dbReference type="ARBA" id="ARBA00022473"/>
    </source>
</evidence>
<dbReference type="FunFam" id="2.10.25.10:FF:000006">
    <property type="entry name" value="Versican core protein-like isoform 1"/>
    <property type="match status" value="1"/>
</dbReference>
<evidence type="ECO:0000256" key="14">
    <source>
        <dbReference type="PROSITE-ProRule" id="PRU00377"/>
    </source>
</evidence>
<feature type="domain" description="EGF-like" evidence="18">
    <location>
        <begin position="293"/>
        <end position="331"/>
    </location>
</feature>
<feature type="disulfide bond" evidence="13">
    <location>
        <begin position="549"/>
        <end position="558"/>
    </location>
</feature>
<feature type="domain" description="EGF-like" evidence="18">
    <location>
        <begin position="782"/>
        <end position="808"/>
    </location>
</feature>
<feature type="disulfide bond" evidence="13">
    <location>
        <begin position="436"/>
        <end position="445"/>
    </location>
</feature>
<feature type="domain" description="EGF-like" evidence="18">
    <location>
        <begin position="664"/>
        <end position="696"/>
    </location>
</feature>
<feature type="transmembrane region" description="Helical" evidence="17">
    <location>
        <begin position="967"/>
        <end position="990"/>
    </location>
</feature>
<keyword evidence="7" id="KW-0106">Calcium</keyword>
<dbReference type="Gene3D" id="2.10.25.140">
    <property type="match status" value="1"/>
</dbReference>
<keyword evidence="2 15" id="KW-0217">Developmental protein</keyword>
<feature type="domain" description="EGF-like" evidence="18">
    <location>
        <begin position="409"/>
        <end position="446"/>
    </location>
</feature>
<feature type="domain" description="EGF-like" evidence="18">
    <location>
        <begin position="698"/>
        <end position="734"/>
    </location>
</feature>
<dbReference type="PROSITE" id="PS01186">
    <property type="entry name" value="EGF_2"/>
    <property type="match status" value="9"/>
</dbReference>
<dbReference type="Gene3D" id="2.60.40.3510">
    <property type="match status" value="1"/>
</dbReference>
<dbReference type="InterPro" id="IPR001881">
    <property type="entry name" value="EGF-like_Ca-bd_dom"/>
</dbReference>
<protein>
    <recommendedName>
        <fullName evidence="15">Delta-like protein</fullName>
    </recommendedName>
</protein>
<comment type="caution">
    <text evidence="13">Lacks conserved residue(s) required for the propagation of feature annotation.</text>
</comment>
<keyword evidence="4 15" id="KW-0812">Transmembrane</keyword>
<dbReference type="GO" id="GO:0005112">
    <property type="term" value="F:Notch binding"/>
    <property type="evidence" value="ECO:0007669"/>
    <property type="project" value="TreeGrafter"/>
</dbReference>
<reference evidence="20" key="2">
    <citation type="submission" date="2025-08" db="UniProtKB">
        <authorList>
            <consortium name="Ensembl"/>
        </authorList>
    </citation>
    <scope>IDENTIFICATION</scope>
</reference>
<dbReference type="CDD" id="cd00054">
    <property type="entry name" value="EGF_CA"/>
    <property type="match status" value="13"/>
</dbReference>
<dbReference type="GO" id="GO:0005509">
    <property type="term" value="F:calcium ion binding"/>
    <property type="evidence" value="ECO:0007669"/>
    <property type="project" value="InterPro"/>
</dbReference>
<dbReference type="Pfam" id="PF12661">
    <property type="entry name" value="hEGF"/>
    <property type="match status" value="4"/>
</dbReference>
<evidence type="ECO:0000256" key="10">
    <source>
        <dbReference type="ARBA" id="ARBA00023136"/>
    </source>
</evidence>
<dbReference type="InterPro" id="IPR018097">
    <property type="entry name" value="EGF_Ca-bd_CS"/>
</dbReference>
<dbReference type="FunFam" id="2.10.25.10:FF:000143">
    <property type="entry name" value="Protein crumbs 1"/>
    <property type="match status" value="1"/>
</dbReference>
<name>A0A8D3BJU8_SCOMX</name>
<evidence type="ECO:0000256" key="11">
    <source>
        <dbReference type="ARBA" id="ARBA00023157"/>
    </source>
</evidence>
<feature type="disulfide bond" evidence="13">
    <location>
        <begin position="250"/>
        <end position="259"/>
    </location>
</feature>
<dbReference type="GeneTree" id="ENSGT00940000164854"/>
<dbReference type="PROSITE" id="PS50026">
    <property type="entry name" value="EGF_3"/>
    <property type="match status" value="15"/>
</dbReference>
<dbReference type="GO" id="GO:0016020">
    <property type="term" value="C:membrane"/>
    <property type="evidence" value="ECO:0007669"/>
    <property type="project" value="UniProtKB-SubCell"/>
</dbReference>
<dbReference type="SMART" id="SM00179">
    <property type="entry name" value="EGF_CA"/>
    <property type="match status" value="14"/>
</dbReference>
<dbReference type="PROSITE" id="PS00010">
    <property type="entry name" value="ASX_HYDROXYL"/>
    <property type="match status" value="7"/>
</dbReference>
<dbReference type="GO" id="GO:0031017">
    <property type="term" value="P:exocrine pancreas development"/>
    <property type="evidence" value="ECO:0007669"/>
    <property type="project" value="UniProtKB-ARBA"/>
</dbReference>
<keyword evidence="5 15" id="KW-0732">Signal</keyword>
<keyword evidence="12" id="KW-0325">Glycoprotein</keyword>
<feature type="disulfide bond" evidence="13">
    <location>
        <begin position="359"/>
        <end position="368"/>
    </location>
</feature>
<evidence type="ECO:0000256" key="13">
    <source>
        <dbReference type="PROSITE-ProRule" id="PRU00076"/>
    </source>
</evidence>
<dbReference type="InterPro" id="IPR056986">
    <property type="entry name" value="JAG1_1/2_dom"/>
</dbReference>
<dbReference type="FunFam" id="2.10.25.10:FF:000148">
    <property type="entry name" value="Delta-like protein"/>
    <property type="match status" value="1"/>
</dbReference>
<evidence type="ECO:0000313" key="20">
    <source>
        <dbReference type="Ensembl" id="ENSSMAP00000035306.1"/>
    </source>
</evidence>
<dbReference type="SMART" id="SM00051">
    <property type="entry name" value="DSL"/>
    <property type="match status" value="1"/>
</dbReference>
<feature type="disulfide bond" evidence="14">
    <location>
        <begin position="197"/>
        <end position="209"/>
    </location>
</feature>
<dbReference type="Pfam" id="PF23575">
    <property type="entry name" value="JAG1"/>
    <property type="match status" value="1"/>
</dbReference>
<dbReference type="FunFam" id="2.10.25.140:FF:000001">
    <property type="entry name" value="Delta-like protein"/>
    <property type="match status" value="1"/>
</dbReference>
<feature type="domain" description="EGF-like" evidence="18">
    <location>
        <begin position="523"/>
        <end position="559"/>
    </location>
</feature>
<evidence type="ECO:0000256" key="3">
    <source>
        <dbReference type="ARBA" id="ARBA00022536"/>
    </source>
</evidence>
<keyword evidence="9 15" id="KW-1133">Transmembrane helix</keyword>
<feature type="disulfide bond" evidence="13">
    <location>
        <begin position="724"/>
        <end position="733"/>
    </location>
</feature>
<dbReference type="FunFam" id="2.10.25.10:FF:000066">
    <property type="entry name" value="FAT atypical cadherin 4"/>
    <property type="match status" value="1"/>
</dbReference>
<dbReference type="Pfam" id="PF07657">
    <property type="entry name" value="MNNL"/>
    <property type="match status" value="1"/>
</dbReference>
<evidence type="ECO:0000256" key="6">
    <source>
        <dbReference type="ARBA" id="ARBA00022737"/>
    </source>
</evidence>
<dbReference type="PANTHER" id="PTHR12916:SF12">
    <property type="entry name" value="DELTA-LIKE PROTEIN"/>
    <property type="match status" value="1"/>
</dbReference>
<dbReference type="InterPro" id="IPR000742">
    <property type="entry name" value="EGF"/>
</dbReference>
<keyword evidence="3 13" id="KW-0245">EGF-like domain</keyword>
<keyword evidence="10 15" id="KW-0472">Membrane</keyword>
<evidence type="ECO:0000259" key="18">
    <source>
        <dbReference type="PROSITE" id="PS50026"/>
    </source>
</evidence>
<feature type="domain" description="EGF-like" evidence="18">
    <location>
        <begin position="371"/>
        <end position="407"/>
    </location>
</feature>
<dbReference type="FunFam" id="2.10.25.10:FF:000061">
    <property type="entry name" value="Delta-like protein"/>
    <property type="match status" value="3"/>
</dbReference>
<evidence type="ECO:0000256" key="5">
    <source>
        <dbReference type="ARBA" id="ARBA00022729"/>
    </source>
</evidence>
<dbReference type="SUPFAM" id="SSF57196">
    <property type="entry name" value="EGF/Laminin"/>
    <property type="match status" value="11"/>
</dbReference>
<proteinExistence type="predicted"/>
<dbReference type="GO" id="GO:0060218">
    <property type="term" value="P:hematopoietic stem cell differentiation"/>
    <property type="evidence" value="ECO:0007669"/>
    <property type="project" value="UniProtKB-ARBA"/>
</dbReference>
<dbReference type="Proteomes" id="UP000694558">
    <property type="component" value="Chromosome 17"/>
</dbReference>
<feature type="domain" description="EGF-like" evidence="18">
    <location>
        <begin position="810"/>
        <end position="846"/>
    </location>
</feature>
<dbReference type="InterPro" id="IPR013032">
    <property type="entry name" value="EGF-like_CS"/>
</dbReference>
<evidence type="ECO:0000256" key="1">
    <source>
        <dbReference type="ARBA" id="ARBA00004479"/>
    </source>
</evidence>
<evidence type="ECO:0000256" key="17">
    <source>
        <dbReference type="SAM" id="Phobius"/>
    </source>
</evidence>
<evidence type="ECO:0000256" key="12">
    <source>
        <dbReference type="ARBA" id="ARBA00023180"/>
    </source>
</evidence>
<dbReference type="PRINTS" id="PR00010">
    <property type="entry name" value="EGFBLOOD"/>
</dbReference>
<feature type="disulfide bond" evidence="13">
    <location>
        <begin position="615"/>
        <end position="624"/>
    </location>
</feature>
<dbReference type="AlphaFoldDB" id="A0A8D3BJU8"/>
<feature type="domain" description="DSL" evidence="19">
    <location>
        <begin position="182"/>
        <end position="226"/>
    </location>
</feature>
<dbReference type="Pfam" id="PF01414">
    <property type="entry name" value="DSL"/>
    <property type="match status" value="1"/>
</dbReference>
<dbReference type="InterPro" id="IPR011651">
    <property type="entry name" value="Notch_ligand_N"/>
</dbReference>
<dbReference type="FunFam" id="2.10.25.10:FF:000824">
    <property type="entry name" value="Delta-like protein"/>
    <property type="match status" value="1"/>
</dbReference>
<evidence type="ECO:0000256" key="7">
    <source>
        <dbReference type="ARBA" id="ARBA00022837"/>
    </source>
</evidence>
<dbReference type="FunFam" id="2.10.25.10:FF:000146">
    <property type="entry name" value="Putative neurogenic locus notch"/>
    <property type="match status" value="1"/>
</dbReference>
<dbReference type="Pfam" id="PF21700">
    <property type="entry name" value="EGF_DL_JAG"/>
    <property type="match status" value="1"/>
</dbReference>
<dbReference type="Pfam" id="PF00008">
    <property type="entry name" value="EGF"/>
    <property type="match status" value="3"/>
</dbReference>
<feature type="disulfide bond" evidence="13">
    <location>
        <begin position="511"/>
        <end position="520"/>
    </location>
</feature>
<evidence type="ECO:0000256" key="16">
    <source>
        <dbReference type="SAM" id="MobiDB-lite"/>
    </source>
</evidence>
<feature type="region of interest" description="Disordered" evidence="16">
    <location>
        <begin position="1035"/>
        <end position="1110"/>
    </location>
</feature>
<feature type="disulfide bond" evidence="13">
    <location>
        <begin position="686"/>
        <end position="695"/>
    </location>
</feature>
<evidence type="ECO:0000256" key="15">
    <source>
        <dbReference type="RuleBase" id="RU280815"/>
    </source>
</evidence>
<dbReference type="FunFam" id="2.10.25.10:FF:000472">
    <property type="entry name" value="Uncharacterized protein, isoform A"/>
    <property type="match status" value="1"/>
</dbReference>
<dbReference type="PROSITE" id="PS51051">
    <property type="entry name" value="DSL"/>
    <property type="match status" value="1"/>
</dbReference>
<evidence type="ECO:0000256" key="9">
    <source>
        <dbReference type="ARBA" id="ARBA00022989"/>
    </source>
</evidence>
<dbReference type="InterPro" id="IPR009030">
    <property type="entry name" value="Growth_fac_rcpt_cys_sf"/>
</dbReference>
<evidence type="ECO:0000259" key="19">
    <source>
        <dbReference type="PROSITE" id="PS51051"/>
    </source>
</evidence>
<dbReference type="SUPFAM" id="SSF57184">
    <property type="entry name" value="Growth factor receptor domain"/>
    <property type="match status" value="1"/>
</dbReference>
<dbReference type="SMART" id="SM00181">
    <property type="entry name" value="EGF"/>
    <property type="match status" value="16"/>
</dbReference>
<dbReference type="Pfam" id="PF25024">
    <property type="entry name" value="EGF_TEN"/>
    <property type="match status" value="1"/>
</dbReference>
<evidence type="ECO:0000256" key="4">
    <source>
        <dbReference type="ARBA" id="ARBA00022692"/>
    </source>
</evidence>
<gene>
    <name evidence="20" type="primary">LOC118286744</name>
</gene>
<keyword evidence="6 15" id="KW-0677">Repeat</keyword>
<feature type="disulfide bond" evidence="13">
    <location>
        <begin position="321"/>
        <end position="330"/>
    </location>
</feature>
<dbReference type="Gene3D" id="2.10.25.10">
    <property type="entry name" value="Laminin"/>
    <property type="match status" value="15"/>
</dbReference>
<dbReference type="PANTHER" id="PTHR12916">
    <property type="entry name" value="CYTOCHROME C OXIDASE POLYPEPTIDE VIC-2"/>
    <property type="match status" value="1"/>
</dbReference>
<dbReference type="FunFam" id="2.10.25.10:FF:000018">
    <property type="entry name" value="Delta-like 1"/>
    <property type="match status" value="1"/>
</dbReference>
<feature type="compositionally biased region" description="Acidic residues" evidence="16">
    <location>
        <begin position="1047"/>
        <end position="1064"/>
    </location>
</feature>
<dbReference type="Ensembl" id="ENSSMAT00000045791.1">
    <property type="protein sequence ID" value="ENSSMAP00000035306.1"/>
    <property type="gene ID" value="ENSSMAG00000005467.2"/>
</dbReference>
<dbReference type="FunFam" id="2.10.25.10:FF:000173">
    <property type="entry name" value="Neurogenic locus notch protein 2"/>
    <property type="match status" value="1"/>
</dbReference>
<dbReference type="InterPro" id="IPR000152">
    <property type="entry name" value="EGF-type_Asp/Asn_hydroxyl_site"/>
</dbReference>
<dbReference type="PROSITE" id="PS00022">
    <property type="entry name" value="EGF_1"/>
    <property type="match status" value="15"/>
</dbReference>
<organism evidence="20 21">
    <name type="scientific">Scophthalmus maximus</name>
    <name type="common">Turbot</name>
    <name type="synonym">Psetta maxima</name>
    <dbReference type="NCBI Taxonomy" id="52904"/>
    <lineage>
        <taxon>Eukaryota</taxon>
        <taxon>Metazoa</taxon>
        <taxon>Chordata</taxon>
        <taxon>Craniata</taxon>
        <taxon>Vertebrata</taxon>
        <taxon>Euteleostomi</taxon>
        <taxon>Actinopterygii</taxon>
        <taxon>Neopterygii</taxon>
        <taxon>Teleostei</taxon>
        <taxon>Neoteleostei</taxon>
        <taxon>Acanthomorphata</taxon>
        <taxon>Carangaria</taxon>
        <taxon>Pleuronectiformes</taxon>
        <taxon>Pleuronectoidei</taxon>
        <taxon>Scophthalmidae</taxon>
        <taxon>Scophthalmus</taxon>
    </lineage>
</organism>
<dbReference type="GO" id="GO:1901222">
    <property type="term" value="P:regulation of non-canonical NF-kappaB signal transduction"/>
    <property type="evidence" value="ECO:0007669"/>
    <property type="project" value="UniProtKB-ARBA"/>
</dbReference>
<feature type="disulfide bond" evidence="14">
    <location>
        <begin position="184"/>
        <end position="193"/>
    </location>
</feature>
<dbReference type="FunFam" id="2.10.25.10:FF:000095">
    <property type="entry name" value="Notch, isoform B"/>
    <property type="match status" value="1"/>
</dbReference>
<reference evidence="20" key="1">
    <citation type="submission" date="2023-05" db="EMBL/GenBank/DDBJ databases">
        <title>High-quality long-read genome of Scophthalmus maximus.</title>
        <authorList>
            <person name="Lien S."/>
            <person name="Martinez P."/>
        </authorList>
    </citation>
    <scope>NUCLEOTIDE SEQUENCE [LARGE SCALE GENOMIC DNA]</scope>
</reference>
<dbReference type="GO" id="GO:0045597">
    <property type="term" value="P:positive regulation of cell differentiation"/>
    <property type="evidence" value="ECO:0007669"/>
    <property type="project" value="UniProtKB-ARBA"/>
</dbReference>
<evidence type="ECO:0000313" key="21">
    <source>
        <dbReference type="Proteomes" id="UP000694558"/>
    </source>
</evidence>
<feature type="domain" description="EGF-like" evidence="18">
    <location>
        <begin position="737"/>
        <end position="773"/>
    </location>
</feature>
<feature type="disulfide bond" evidence="13">
    <location>
        <begin position="653"/>
        <end position="662"/>
    </location>
</feature>
<feature type="domain" description="EGF-like" evidence="18">
    <location>
        <begin position="448"/>
        <end position="483"/>
    </location>
</feature>
<feature type="disulfide bond" evidence="13">
    <location>
        <begin position="473"/>
        <end position="482"/>
    </location>
</feature>
<keyword evidence="11 13" id="KW-1015">Disulfide bond</keyword>
<feature type="disulfide bond" evidence="13">
    <location>
        <begin position="452"/>
        <end position="462"/>
    </location>
</feature>
<dbReference type="GO" id="GO:0007219">
    <property type="term" value="P:Notch signaling pathway"/>
    <property type="evidence" value="ECO:0007669"/>
    <property type="project" value="UniProtKB-KW"/>
</dbReference>
<feature type="domain" description="EGF-like" evidence="18">
    <location>
        <begin position="627"/>
        <end position="663"/>
    </location>
</feature>
<feature type="domain" description="EGF-like" evidence="18">
    <location>
        <begin position="588"/>
        <end position="625"/>
    </location>
</feature>
<sequence length="1129" mass="122907">IQLRRAAVPTCIYTTERLYTVSRSTGYFELQLVSLDNPGGQLLNGDCCDAERSAADGDCGADECDTYVKVCLKEYQTEVTTNRPCTYGSETTKVIGGNTIQFRGGPKSGGPSRSGEAGKILIPFQFAWPRAYTVIVEAWDRDNDEELLIERSIHKGMINPGEEKQTVEYKSLVARLEYTIRVRCNEHYYGSKCNKVCRPRDDYFGHYVCDQNGNRGCMEGWTGPDCKTAICKQGCSVLHGTCSVPGECKCNYGWQGPLCDECLPYPGCVHGTCNEPWQCSCEKNWGGLLCDKDLNYCGTNRPCKNGGTCMNTEPDEYNCACPDGYSGKNCEIAEHACVSNPCANGGTCHEVPSGFECHCPAGWSGLTCAKDTDECASSPCAQGGTCIDMENGFKCLCPPQWTGKTCQIDVFECAGIKPCLNAYSCKNLIGGYHCACFPGWVGKNCDINVNSCHGQCQNGGTCKEAARGYQCVCQPGFVGRHCEVQRNRCGSSPCRNGGRCHVLLDGFMCECPRGFAGTTCEVQNDPCSPNPCHNKAHCHSLMGDFYCSCPDDYEGKTCSELKDHCKTNQCQVIDSCTVAVATNDTQKRVWHISSNVCGPHGRCISLPAGNFSCSCEPGFTGTYCHENINDCASSPCKNGGTCIDGINSFQCFCPDGWEGSLCDCNRNPCQNGGRCVDLLNDFYCNCVDNWKGKTCHSRESQCDSTTCSNGGTCYDHGDSFLCSCPSGWGGSTCNTAKNSTCDSGPCENGGTCVGGGETFTCICKDGWEGATCAQSTSPSEPYNGGVCVDGVNWFRCECASGFAGPDCRINIDECQSSPCAEGSTCVDEINGFRCVCPPGHAGPRCQECESHVTHRILCFSFQVMCGRRPCLLPKAPRPPPAAPDADAAPSCPGGHECVEHQFLTCFSPPCNRWGVCSTPDPPTPLHTHCEPNSGYLDNSCVRITLIFKKDKVPQVSNLVCRRRSKSYLVPVLCVVFSVLWIFCIVVCVWWTRKRKKERERAARSADRTVNNKLEPVPSNALRDNRDKDIQYECKKLMGPPDRTCDGAEGEEDEEEEESEREEDEDKRPPVKCPVAGAQDRGSKGKGGVICTTRGGPVKAPHRTAYSPKDNRCKNLNAAKLSEDVKDHYV</sequence>
<feature type="disulfide bond" evidence="13">
    <location>
        <begin position="763"/>
        <end position="772"/>
    </location>
</feature>
<feature type="domain" description="EGF-like" evidence="18">
    <location>
        <begin position="227"/>
        <end position="260"/>
    </location>
</feature>
<keyword evidence="8" id="KW-0914">Notch signaling pathway</keyword>
<feature type="domain" description="EGF-like" evidence="18">
    <location>
        <begin position="485"/>
        <end position="521"/>
    </location>
</feature>
<comment type="subcellular location">
    <subcellularLocation>
        <location evidence="1 15">Membrane</location>
        <topology evidence="1 15">Single-pass type I membrane protein</topology>
    </subcellularLocation>
</comment>
<evidence type="ECO:0000256" key="8">
    <source>
        <dbReference type="ARBA" id="ARBA00022976"/>
    </source>
</evidence>
<feature type="domain" description="EGF-like" evidence="18">
    <location>
        <begin position="333"/>
        <end position="369"/>
    </location>
</feature>
<feature type="disulfide bond" evidence="13">
    <location>
        <begin position="836"/>
        <end position="845"/>
    </location>
</feature>
<dbReference type="InterPro" id="IPR001774">
    <property type="entry name" value="DSL"/>
</dbReference>
<comment type="function">
    <text evidence="15">Putative Notch ligand involved in the mediation of Notch signaling.</text>
</comment>
<accession>A0A8D3BJU8</accession>
<feature type="disulfide bond" evidence="14">
    <location>
        <begin position="217"/>
        <end position="226"/>
    </location>
</feature>